<dbReference type="PROSITE" id="PS50110">
    <property type="entry name" value="RESPONSE_REGULATORY"/>
    <property type="match status" value="1"/>
</dbReference>
<dbReference type="SMART" id="SM00387">
    <property type="entry name" value="HATPase_c"/>
    <property type="match status" value="1"/>
</dbReference>
<evidence type="ECO:0000256" key="3">
    <source>
        <dbReference type="ARBA" id="ARBA00022553"/>
    </source>
</evidence>
<feature type="modified residue" description="4-aspartylphosphate" evidence="6">
    <location>
        <position position="60"/>
    </location>
</feature>
<keyword evidence="10" id="KW-1185">Reference proteome</keyword>
<evidence type="ECO:0000256" key="5">
    <source>
        <dbReference type="ARBA" id="ARBA00023012"/>
    </source>
</evidence>
<feature type="domain" description="Response regulatory" evidence="8">
    <location>
        <begin position="11"/>
        <end position="127"/>
    </location>
</feature>
<dbReference type="CDD" id="cd19920">
    <property type="entry name" value="REC_PA4781-like"/>
    <property type="match status" value="1"/>
</dbReference>
<feature type="domain" description="Histidine kinase" evidence="7">
    <location>
        <begin position="172"/>
        <end position="424"/>
    </location>
</feature>
<comment type="caution">
    <text evidence="9">The sequence shown here is derived from an EMBL/GenBank/DDBJ whole genome shotgun (WGS) entry which is preliminary data.</text>
</comment>
<dbReference type="Gene3D" id="3.30.565.10">
    <property type="entry name" value="Histidine kinase-like ATPase, C-terminal domain"/>
    <property type="match status" value="1"/>
</dbReference>
<dbReference type="EC" id="2.7.13.3" evidence="2"/>
<protein>
    <recommendedName>
        <fullName evidence="2">histidine kinase</fullName>
        <ecNumber evidence="2">2.7.13.3</ecNumber>
    </recommendedName>
</protein>
<evidence type="ECO:0000259" key="7">
    <source>
        <dbReference type="PROSITE" id="PS50109"/>
    </source>
</evidence>
<organism evidence="9 10">
    <name type="scientific">Nodularia harveyana UHCC-0300</name>
    <dbReference type="NCBI Taxonomy" id="2974287"/>
    <lineage>
        <taxon>Bacteria</taxon>
        <taxon>Bacillati</taxon>
        <taxon>Cyanobacteriota</taxon>
        <taxon>Cyanophyceae</taxon>
        <taxon>Nostocales</taxon>
        <taxon>Nodulariaceae</taxon>
        <taxon>Nodularia</taxon>
    </lineage>
</organism>
<reference evidence="9 10" key="1">
    <citation type="submission" date="2023-12" db="EMBL/GenBank/DDBJ databases">
        <title>Baltic Sea Cyanobacteria.</title>
        <authorList>
            <person name="Delbaje E."/>
            <person name="Fewer D.P."/>
            <person name="Shishido T.K."/>
        </authorList>
    </citation>
    <scope>NUCLEOTIDE SEQUENCE [LARGE SCALE GENOMIC DNA]</scope>
    <source>
        <strain evidence="9 10">UHCC-0300</strain>
    </source>
</reference>
<evidence type="ECO:0000313" key="9">
    <source>
        <dbReference type="EMBL" id="MEA5582767.1"/>
    </source>
</evidence>
<dbReference type="InterPro" id="IPR011006">
    <property type="entry name" value="CheY-like_superfamily"/>
</dbReference>
<dbReference type="Proteomes" id="UP001302120">
    <property type="component" value="Unassembled WGS sequence"/>
</dbReference>
<sequence length="424" mass="47850">MYVKNELFIADILIVDDKLDNIRFLSDFLSKHNYQVRKSINGQAALTSAKTLPPDLILLDINMPGMGGYEVCQYLKKDPHTAQIPVIFLSAGNEVNDKIQAFEAGGIDYITKPFHLEEILVRVKTQLKVQELQQNLRDRNHEIQTMLLELQKKEATLIQKEKLLNASQITAGISHEINNPLNFIAGNLNPISEYSENLITLAQLYQKAFPDATPDIKKFIEYIELDFLITDFRQIINSLHKGTERIRSVIDAMHIFSRIDESGIKPLNIQESIESLLTILNYKLTSNNNSVEISVIKNYEKIPKLIGQGNLLNQALLNILQNAIQALQSKLNSVIESPFIPTIWLTISTTEKQQIRISIKDNGIGIDPVDQSHLFEPFFTTKNPGKGVGLGLFTSYQIITEIHQGTLTYHPCSEGGSEFIIEIP</sequence>
<dbReference type="SUPFAM" id="SSF52172">
    <property type="entry name" value="CheY-like"/>
    <property type="match status" value="1"/>
</dbReference>
<name>A0ABU5UGX3_9CYAN</name>
<dbReference type="SUPFAM" id="SSF55874">
    <property type="entry name" value="ATPase domain of HSP90 chaperone/DNA topoisomerase II/histidine kinase"/>
    <property type="match status" value="1"/>
</dbReference>
<keyword evidence="4" id="KW-0808">Transferase</keyword>
<dbReference type="InterPro" id="IPR005467">
    <property type="entry name" value="His_kinase_dom"/>
</dbReference>
<dbReference type="Gene3D" id="1.10.287.130">
    <property type="match status" value="1"/>
</dbReference>
<dbReference type="PRINTS" id="PR00344">
    <property type="entry name" value="BCTRLSENSOR"/>
</dbReference>
<evidence type="ECO:0000259" key="8">
    <source>
        <dbReference type="PROSITE" id="PS50110"/>
    </source>
</evidence>
<evidence type="ECO:0000256" key="6">
    <source>
        <dbReference type="PROSITE-ProRule" id="PRU00169"/>
    </source>
</evidence>
<dbReference type="PROSITE" id="PS50109">
    <property type="entry name" value="HIS_KIN"/>
    <property type="match status" value="1"/>
</dbReference>
<dbReference type="InterPro" id="IPR004358">
    <property type="entry name" value="Sig_transdc_His_kin-like_C"/>
</dbReference>
<evidence type="ECO:0000313" key="10">
    <source>
        <dbReference type="Proteomes" id="UP001302120"/>
    </source>
</evidence>
<dbReference type="RefSeq" id="WP_323197079.1">
    <property type="nucleotide sequence ID" value="NZ_JAYGHG010000028.1"/>
</dbReference>
<dbReference type="SMART" id="SM00388">
    <property type="entry name" value="HisKA"/>
    <property type="match status" value="1"/>
</dbReference>
<dbReference type="SMART" id="SM00448">
    <property type="entry name" value="REC"/>
    <property type="match status" value="1"/>
</dbReference>
<evidence type="ECO:0000256" key="1">
    <source>
        <dbReference type="ARBA" id="ARBA00000085"/>
    </source>
</evidence>
<dbReference type="EMBL" id="JAYGHG010000028">
    <property type="protein sequence ID" value="MEA5582767.1"/>
    <property type="molecule type" value="Genomic_DNA"/>
</dbReference>
<proteinExistence type="predicted"/>
<keyword evidence="4" id="KW-0418">Kinase</keyword>
<keyword evidence="5" id="KW-0902">Two-component regulatory system</keyword>
<dbReference type="Gene3D" id="3.40.50.2300">
    <property type="match status" value="1"/>
</dbReference>
<dbReference type="InterPro" id="IPR003661">
    <property type="entry name" value="HisK_dim/P_dom"/>
</dbReference>
<dbReference type="SUPFAM" id="SSF47384">
    <property type="entry name" value="Homodimeric domain of signal transducing histidine kinase"/>
    <property type="match status" value="1"/>
</dbReference>
<keyword evidence="3 6" id="KW-0597">Phosphoprotein</keyword>
<dbReference type="InterPro" id="IPR036097">
    <property type="entry name" value="HisK_dim/P_sf"/>
</dbReference>
<dbReference type="CDD" id="cd00082">
    <property type="entry name" value="HisKA"/>
    <property type="match status" value="1"/>
</dbReference>
<accession>A0ABU5UGX3</accession>
<dbReference type="PANTHER" id="PTHR43547:SF2">
    <property type="entry name" value="HYBRID SIGNAL TRANSDUCTION HISTIDINE KINASE C"/>
    <property type="match status" value="1"/>
</dbReference>
<dbReference type="Pfam" id="PF02518">
    <property type="entry name" value="HATPase_c"/>
    <property type="match status" value="1"/>
</dbReference>
<evidence type="ECO:0000256" key="2">
    <source>
        <dbReference type="ARBA" id="ARBA00012438"/>
    </source>
</evidence>
<dbReference type="Pfam" id="PF00072">
    <property type="entry name" value="Response_reg"/>
    <property type="match status" value="1"/>
</dbReference>
<dbReference type="InterPro" id="IPR036890">
    <property type="entry name" value="HATPase_C_sf"/>
</dbReference>
<dbReference type="InterPro" id="IPR001789">
    <property type="entry name" value="Sig_transdc_resp-reg_receiver"/>
</dbReference>
<gene>
    <name evidence="9" type="ORF">VB620_15630</name>
</gene>
<dbReference type="PANTHER" id="PTHR43547">
    <property type="entry name" value="TWO-COMPONENT HISTIDINE KINASE"/>
    <property type="match status" value="1"/>
</dbReference>
<comment type="catalytic activity">
    <reaction evidence="1">
        <text>ATP + protein L-histidine = ADP + protein N-phospho-L-histidine.</text>
        <dbReference type="EC" id="2.7.13.3"/>
    </reaction>
</comment>
<dbReference type="InterPro" id="IPR003594">
    <property type="entry name" value="HATPase_dom"/>
</dbReference>
<evidence type="ECO:0000256" key="4">
    <source>
        <dbReference type="ARBA" id="ARBA00022777"/>
    </source>
</evidence>